<accession>A0A7G9GCG1</accession>
<evidence type="ECO:0000259" key="4">
    <source>
        <dbReference type="PROSITE" id="PS51077"/>
    </source>
</evidence>
<dbReference type="RefSeq" id="WP_118646290.1">
    <property type="nucleotide sequence ID" value="NZ_CP060635.1"/>
</dbReference>
<dbReference type="GO" id="GO:0003677">
    <property type="term" value="F:DNA binding"/>
    <property type="evidence" value="ECO:0007669"/>
    <property type="project" value="UniProtKB-KW"/>
</dbReference>
<dbReference type="GO" id="GO:0003700">
    <property type="term" value="F:DNA-binding transcription factor activity"/>
    <property type="evidence" value="ECO:0007669"/>
    <property type="project" value="TreeGrafter"/>
</dbReference>
<protein>
    <submittedName>
        <fullName evidence="6">IclR family transcriptional regulator</fullName>
    </submittedName>
</protein>
<evidence type="ECO:0000256" key="2">
    <source>
        <dbReference type="ARBA" id="ARBA00023125"/>
    </source>
</evidence>
<dbReference type="InterPro" id="IPR050707">
    <property type="entry name" value="HTH_MetabolicPath_Reg"/>
</dbReference>
<dbReference type="KEGG" id="whj:H9Q79_16775"/>
<dbReference type="AlphaFoldDB" id="A0A7G9GCG1"/>
<dbReference type="Gene3D" id="3.30.450.40">
    <property type="match status" value="1"/>
</dbReference>
<dbReference type="PROSITE" id="PS51077">
    <property type="entry name" value="HTH_ICLR"/>
    <property type="match status" value="1"/>
</dbReference>
<dbReference type="PANTHER" id="PTHR30136">
    <property type="entry name" value="HELIX-TURN-HELIX TRANSCRIPTIONAL REGULATOR, ICLR FAMILY"/>
    <property type="match status" value="1"/>
</dbReference>
<feature type="domain" description="IclR-ED" evidence="5">
    <location>
        <begin position="66"/>
        <end position="251"/>
    </location>
</feature>
<dbReference type="Pfam" id="PF01614">
    <property type="entry name" value="IclR_C"/>
    <property type="match status" value="1"/>
</dbReference>
<dbReference type="InterPro" id="IPR005471">
    <property type="entry name" value="Tscrpt_reg_IclR_N"/>
</dbReference>
<evidence type="ECO:0000259" key="5">
    <source>
        <dbReference type="PROSITE" id="PS51078"/>
    </source>
</evidence>
<evidence type="ECO:0000313" key="7">
    <source>
        <dbReference type="Proteomes" id="UP000515860"/>
    </source>
</evidence>
<dbReference type="PROSITE" id="PS51078">
    <property type="entry name" value="ICLR_ED"/>
    <property type="match status" value="1"/>
</dbReference>
<keyword evidence="1" id="KW-0805">Transcription regulation</keyword>
<evidence type="ECO:0000256" key="1">
    <source>
        <dbReference type="ARBA" id="ARBA00023015"/>
    </source>
</evidence>
<keyword evidence="3" id="KW-0804">Transcription</keyword>
<dbReference type="SUPFAM" id="SSF55781">
    <property type="entry name" value="GAF domain-like"/>
    <property type="match status" value="1"/>
</dbReference>
<dbReference type="Pfam" id="PF09339">
    <property type="entry name" value="HTH_IclR"/>
    <property type="match status" value="1"/>
</dbReference>
<reference evidence="6 7" key="1">
    <citation type="submission" date="2020-08" db="EMBL/GenBank/DDBJ databases">
        <authorList>
            <person name="Liu C."/>
            <person name="Sun Q."/>
        </authorList>
    </citation>
    <scope>NUCLEOTIDE SEQUENCE [LARGE SCALE GENOMIC DNA]</scope>
    <source>
        <strain evidence="6 7">NSJ-29</strain>
    </source>
</reference>
<feature type="domain" description="HTH iclR-type" evidence="4">
    <location>
        <begin position="2"/>
        <end position="65"/>
    </location>
</feature>
<gene>
    <name evidence="6" type="ORF">H9Q79_16775</name>
</gene>
<evidence type="ECO:0000313" key="6">
    <source>
        <dbReference type="EMBL" id="QNM08493.1"/>
    </source>
</evidence>
<dbReference type="InterPro" id="IPR036388">
    <property type="entry name" value="WH-like_DNA-bd_sf"/>
</dbReference>
<dbReference type="InterPro" id="IPR036390">
    <property type="entry name" value="WH_DNA-bd_sf"/>
</dbReference>
<evidence type="ECO:0000256" key="3">
    <source>
        <dbReference type="ARBA" id="ARBA00023163"/>
    </source>
</evidence>
<dbReference type="InterPro" id="IPR029016">
    <property type="entry name" value="GAF-like_dom_sf"/>
</dbReference>
<dbReference type="Gene3D" id="1.10.10.10">
    <property type="entry name" value="Winged helix-like DNA-binding domain superfamily/Winged helix DNA-binding domain"/>
    <property type="match status" value="1"/>
</dbReference>
<keyword evidence="2" id="KW-0238">DNA-binding</keyword>
<dbReference type="Proteomes" id="UP000515860">
    <property type="component" value="Chromosome"/>
</dbReference>
<proteinExistence type="predicted"/>
<dbReference type="GO" id="GO:0045892">
    <property type="term" value="P:negative regulation of DNA-templated transcription"/>
    <property type="evidence" value="ECO:0007669"/>
    <property type="project" value="TreeGrafter"/>
</dbReference>
<keyword evidence="7" id="KW-1185">Reference proteome</keyword>
<dbReference type="SUPFAM" id="SSF46785">
    <property type="entry name" value="Winged helix' DNA-binding domain"/>
    <property type="match status" value="1"/>
</dbReference>
<dbReference type="SMART" id="SM00346">
    <property type="entry name" value="HTH_ICLR"/>
    <property type="match status" value="1"/>
</dbReference>
<name>A0A7G9GCG1_9FIRM</name>
<dbReference type="InterPro" id="IPR014757">
    <property type="entry name" value="Tscrpt_reg_IclR_C"/>
</dbReference>
<organism evidence="6 7">
    <name type="scientific">Wansuia hejianensis</name>
    <dbReference type="NCBI Taxonomy" id="2763667"/>
    <lineage>
        <taxon>Bacteria</taxon>
        <taxon>Bacillati</taxon>
        <taxon>Bacillota</taxon>
        <taxon>Clostridia</taxon>
        <taxon>Lachnospirales</taxon>
        <taxon>Lachnospiraceae</taxon>
        <taxon>Wansuia</taxon>
    </lineage>
</organism>
<sequence length="259" mass="28683">MNNTVIKAFEILKLVSQNKSGLTLAQITRSLNLSKSTAFNIVHTLTNVGLLTMEEGQLPVYRMGIESLKLGLAYLRETSLDTAARPVLSRLCRDVQETVFMAVRCGMTDLVYIMKFISDSEFQTVYSVGDVRPMLSLGMGKAMLSAMTDEEIRSIITPEHFSFSNQPSISDMNSLLEYIHNTRNIGYAIDDTSENIYFAGTVAAPVLDIDNHLAGAISIVFIRDPRNIDRVQLLGQKVSQAALEISQGLGYMHSNLYST</sequence>
<dbReference type="PANTHER" id="PTHR30136:SF24">
    <property type="entry name" value="HTH-TYPE TRANSCRIPTIONAL REPRESSOR ALLR"/>
    <property type="match status" value="1"/>
</dbReference>
<dbReference type="EMBL" id="CP060635">
    <property type="protein sequence ID" value="QNM08493.1"/>
    <property type="molecule type" value="Genomic_DNA"/>
</dbReference>